<accession>A0ACB9AYG6</accession>
<reference evidence="2" key="1">
    <citation type="journal article" date="2022" name="Mol. Ecol. Resour.">
        <title>The genomes of chicory, endive, great burdock and yacon provide insights into Asteraceae palaeo-polyploidization history and plant inulin production.</title>
        <authorList>
            <person name="Fan W."/>
            <person name="Wang S."/>
            <person name="Wang H."/>
            <person name="Wang A."/>
            <person name="Jiang F."/>
            <person name="Liu H."/>
            <person name="Zhao H."/>
            <person name="Xu D."/>
            <person name="Zhang Y."/>
        </authorList>
    </citation>
    <scope>NUCLEOTIDE SEQUENCE [LARGE SCALE GENOMIC DNA]</scope>
    <source>
        <strain evidence="2">cv. Niubang</strain>
    </source>
</reference>
<name>A0ACB9AYG6_ARCLA</name>
<comment type="caution">
    <text evidence="1">The sequence shown here is derived from an EMBL/GenBank/DDBJ whole genome shotgun (WGS) entry which is preliminary data.</text>
</comment>
<keyword evidence="2" id="KW-1185">Reference proteome</keyword>
<protein>
    <submittedName>
        <fullName evidence="1">Uncharacterized protein</fullName>
    </submittedName>
</protein>
<proteinExistence type="predicted"/>
<organism evidence="1 2">
    <name type="scientific">Arctium lappa</name>
    <name type="common">Greater burdock</name>
    <name type="synonym">Lappa major</name>
    <dbReference type="NCBI Taxonomy" id="4217"/>
    <lineage>
        <taxon>Eukaryota</taxon>
        <taxon>Viridiplantae</taxon>
        <taxon>Streptophyta</taxon>
        <taxon>Embryophyta</taxon>
        <taxon>Tracheophyta</taxon>
        <taxon>Spermatophyta</taxon>
        <taxon>Magnoliopsida</taxon>
        <taxon>eudicotyledons</taxon>
        <taxon>Gunneridae</taxon>
        <taxon>Pentapetalae</taxon>
        <taxon>asterids</taxon>
        <taxon>campanulids</taxon>
        <taxon>Asterales</taxon>
        <taxon>Asteraceae</taxon>
        <taxon>Carduoideae</taxon>
        <taxon>Cardueae</taxon>
        <taxon>Arctiinae</taxon>
        <taxon>Arctium</taxon>
    </lineage>
</organism>
<sequence>MLKSTHKYIRELLGTKLKYKPGIVMGGKHPEHDCGLSRSIAYFLEPLIVLGLFGKKSLSIRLKGITNDSKDPSVDTFRSTTLPLLKRFGVPSEGLELKTESRGVAPKGGGEVILSVPIVHNSLKQSHGLMKVW</sequence>
<dbReference type="Proteomes" id="UP001055879">
    <property type="component" value="Linkage Group LG07"/>
</dbReference>
<gene>
    <name evidence="1" type="ORF">L6452_21858</name>
</gene>
<reference evidence="1 2" key="2">
    <citation type="journal article" date="2022" name="Mol. Ecol. Resour.">
        <title>The genomes of chicory, endive, great burdock and yacon provide insights into Asteraceae paleo-polyploidization history and plant inulin production.</title>
        <authorList>
            <person name="Fan W."/>
            <person name="Wang S."/>
            <person name="Wang H."/>
            <person name="Wang A."/>
            <person name="Jiang F."/>
            <person name="Liu H."/>
            <person name="Zhao H."/>
            <person name="Xu D."/>
            <person name="Zhang Y."/>
        </authorList>
    </citation>
    <scope>NUCLEOTIDE SEQUENCE [LARGE SCALE GENOMIC DNA]</scope>
    <source>
        <strain evidence="2">cv. Niubang</strain>
    </source>
</reference>
<evidence type="ECO:0000313" key="1">
    <source>
        <dbReference type="EMBL" id="KAI3714897.1"/>
    </source>
</evidence>
<evidence type="ECO:0000313" key="2">
    <source>
        <dbReference type="Proteomes" id="UP001055879"/>
    </source>
</evidence>
<dbReference type="EMBL" id="CM042053">
    <property type="protein sequence ID" value="KAI3714897.1"/>
    <property type="molecule type" value="Genomic_DNA"/>
</dbReference>